<dbReference type="OrthoDB" id="223410at2"/>
<keyword evidence="2" id="KW-1185">Reference proteome</keyword>
<accession>A0A4R0P4F9</accession>
<dbReference type="SUPFAM" id="SSF50939">
    <property type="entry name" value="Sialidases"/>
    <property type="match status" value="1"/>
</dbReference>
<dbReference type="Pfam" id="PF15892">
    <property type="entry name" value="BNR_4"/>
    <property type="match status" value="1"/>
</dbReference>
<dbReference type="AlphaFoldDB" id="A0A4R0P4F9"/>
<dbReference type="EMBL" id="SJSN01000003">
    <property type="protein sequence ID" value="TCD11764.1"/>
    <property type="molecule type" value="Genomic_DNA"/>
</dbReference>
<evidence type="ECO:0000313" key="1">
    <source>
        <dbReference type="EMBL" id="TCD11764.1"/>
    </source>
</evidence>
<gene>
    <name evidence="1" type="ORF">EZ449_04785</name>
</gene>
<sequence>MLSFSCFVSFAQVKNPTTIAQNGWANNSVNAVIFRKNALVTFQNIQYAAFYDDEQFVVLAKRKLGTENWDVKRSQYKGDATDAHKSISISIDGNGFLHLAWGQHNNKLNYAKSINAGSLEMGAKQSMLSLKEDKVTYPEFYKLSNGDLLFFYRDGGSGNGNLMINRYELKTQEWVRVQDGLIDGEGKRNAYWQTTVDEKGSLHLSWVWRESPDVASNHDLCYAKSSDGGKTWQKSTGEIYSLPINAGNAEYALRIPQKSELINQTSMFAKSTGEVFIASYWHDENNPIPQYHIVYNNNGEWKVNNLGFRKTAFSLSGTGTKRIPVSRPQIVTWKDGKDQAAGLIFRDAERDNKISLALTKNIAGKEWNITDLTNESVGDWEPTYDTELWNKKGVLNLFVQKVTQVDGEGKANAGATKVQVLEWKPKNK</sequence>
<proteinExistence type="predicted"/>
<reference evidence="1 2" key="1">
    <citation type="submission" date="2019-02" db="EMBL/GenBank/DDBJ databases">
        <title>Pedobacter sp. RP-3-11 sp. nov., isolated from Arctic soil.</title>
        <authorList>
            <person name="Dahal R.H."/>
        </authorList>
    </citation>
    <scope>NUCLEOTIDE SEQUENCE [LARGE SCALE GENOMIC DNA]</scope>
    <source>
        <strain evidence="1 2">RP-3-11</strain>
    </source>
</reference>
<protein>
    <submittedName>
        <fullName evidence="1">Neuraminidase</fullName>
    </submittedName>
</protein>
<dbReference type="Proteomes" id="UP000291485">
    <property type="component" value="Unassembled WGS sequence"/>
</dbReference>
<organism evidence="1 2">
    <name type="scientific">Pedobacter frigidisoli</name>
    <dbReference type="NCBI Taxonomy" id="2530455"/>
    <lineage>
        <taxon>Bacteria</taxon>
        <taxon>Pseudomonadati</taxon>
        <taxon>Bacteroidota</taxon>
        <taxon>Sphingobacteriia</taxon>
        <taxon>Sphingobacteriales</taxon>
        <taxon>Sphingobacteriaceae</taxon>
        <taxon>Pedobacter</taxon>
    </lineage>
</organism>
<comment type="caution">
    <text evidence="1">The sequence shown here is derived from an EMBL/GenBank/DDBJ whole genome shotgun (WGS) entry which is preliminary data.</text>
</comment>
<evidence type="ECO:0000313" key="2">
    <source>
        <dbReference type="Proteomes" id="UP000291485"/>
    </source>
</evidence>
<name>A0A4R0P4F9_9SPHI</name>
<dbReference type="InterPro" id="IPR036278">
    <property type="entry name" value="Sialidase_sf"/>
</dbReference>